<dbReference type="EMBL" id="NBSK02000005">
    <property type="protein sequence ID" value="KAJ0206866.1"/>
    <property type="molecule type" value="Genomic_DNA"/>
</dbReference>
<feature type="domain" description="At1g61320/AtMIF1 LRR" evidence="1">
    <location>
        <begin position="5"/>
        <end position="224"/>
    </location>
</feature>
<reference evidence="2 3" key="1">
    <citation type="journal article" date="2017" name="Nat. Commun.">
        <title>Genome assembly with in vitro proximity ligation data and whole-genome triplication in lettuce.</title>
        <authorList>
            <person name="Reyes-Chin-Wo S."/>
            <person name="Wang Z."/>
            <person name="Yang X."/>
            <person name="Kozik A."/>
            <person name="Arikit S."/>
            <person name="Song C."/>
            <person name="Xia L."/>
            <person name="Froenicke L."/>
            <person name="Lavelle D.O."/>
            <person name="Truco M.J."/>
            <person name="Xia R."/>
            <person name="Zhu S."/>
            <person name="Xu C."/>
            <person name="Xu H."/>
            <person name="Xu X."/>
            <person name="Cox K."/>
            <person name="Korf I."/>
            <person name="Meyers B.C."/>
            <person name="Michelmore R.W."/>
        </authorList>
    </citation>
    <scope>NUCLEOTIDE SEQUENCE [LARGE SCALE GENOMIC DNA]</scope>
    <source>
        <strain evidence="3">cv. Salinas</strain>
        <tissue evidence="2">Seedlings</tissue>
    </source>
</reference>
<evidence type="ECO:0000313" key="3">
    <source>
        <dbReference type="Proteomes" id="UP000235145"/>
    </source>
</evidence>
<protein>
    <recommendedName>
        <fullName evidence="1">At1g61320/AtMIF1 LRR domain-containing protein</fullName>
    </recommendedName>
</protein>
<dbReference type="Gene3D" id="3.80.10.10">
    <property type="entry name" value="Ribonuclease Inhibitor"/>
    <property type="match status" value="1"/>
</dbReference>
<proteinExistence type="predicted"/>
<name>A0A9R1VIB6_LACSA</name>
<dbReference type="PANTHER" id="PTHR34223">
    <property type="entry name" value="OS11G0201299 PROTEIN"/>
    <property type="match status" value="1"/>
</dbReference>
<evidence type="ECO:0000259" key="1">
    <source>
        <dbReference type="Pfam" id="PF23622"/>
    </source>
</evidence>
<dbReference type="OrthoDB" id="594804at2759"/>
<dbReference type="Pfam" id="PF23622">
    <property type="entry name" value="LRR_At1g61320_AtMIF1"/>
    <property type="match status" value="1"/>
</dbReference>
<comment type="caution">
    <text evidence="2">The sequence shown here is derived from an EMBL/GenBank/DDBJ whole genome shotgun (WGS) entry which is preliminary data.</text>
</comment>
<gene>
    <name evidence="2" type="ORF">LSAT_V11C500255870</name>
</gene>
<dbReference type="Proteomes" id="UP000235145">
    <property type="component" value="Unassembled WGS sequence"/>
</dbReference>
<accession>A0A9R1VIB6</accession>
<evidence type="ECO:0000313" key="2">
    <source>
        <dbReference type="EMBL" id="KAJ0206866.1"/>
    </source>
</evidence>
<sequence length="249" mass="28768">MGFLALRVLRLSYVDLLGDGYLVKDFLENCPSLEELTLLDCVLSKLDLLCISCPKLKKLSILNLDNMDDGMSGGIKISCPKLVDLDLKGLIANNFFFECLDSLNKAELEPKFMGNIKYVLFPGISHVEHLLIDLNFFSQCVFAACDPALRNMKTLVLTTSIDAFTMDEFIRILKYYPKIESLKLIVREKFDEPEEWELHEGEARRLMTPDVKRVEFFEFKGEKSKFISDWEEDVYMEMVFSWGTKGKYF</sequence>
<dbReference type="InterPro" id="IPR053197">
    <property type="entry name" value="F-box_SCFL_complex_component"/>
</dbReference>
<dbReference type="AlphaFoldDB" id="A0A9R1VIB6"/>
<dbReference type="PANTHER" id="PTHR34223:SF51">
    <property type="entry name" value="OS06G0556300 PROTEIN"/>
    <property type="match status" value="1"/>
</dbReference>
<keyword evidence="3" id="KW-1185">Reference proteome</keyword>
<dbReference type="SUPFAM" id="SSF52047">
    <property type="entry name" value="RNI-like"/>
    <property type="match status" value="1"/>
</dbReference>
<dbReference type="InterPro" id="IPR055357">
    <property type="entry name" value="LRR_At1g61320_AtMIF1"/>
</dbReference>
<dbReference type="InterPro" id="IPR032675">
    <property type="entry name" value="LRR_dom_sf"/>
</dbReference>
<organism evidence="2 3">
    <name type="scientific">Lactuca sativa</name>
    <name type="common">Garden lettuce</name>
    <dbReference type="NCBI Taxonomy" id="4236"/>
    <lineage>
        <taxon>Eukaryota</taxon>
        <taxon>Viridiplantae</taxon>
        <taxon>Streptophyta</taxon>
        <taxon>Embryophyta</taxon>
        <taxon>Tracheophyta</taxon>
        <taxon>Spermatophyta</taxon>
        <taxon>Magnoliopsida</taxon>
        <taxon>eudicotyledons</taxon>
        <taxon>Gunneridae</taxon>
        <taxon>Pentapetalae</taxon>
        <taxon>asterids</taxon>
        <taxon>campanulids</taxon>
        <taxon>Asterales</taxon>
        <taxon>Asteraceae</taxon>
        <taxon>Cichorioideae</taxon>
        <taxon>Cichorieae</taxon>
        <taxon>Lactucinae</taxon>
        <taxon>Lactuca</taxon>
    </lineage>
</organism>